<feature type="domain" description="Class II aldolase/adducin N-terminal" evidence="2">
    <location>
        <begin position="30"/>
        <end position="207"/>
    </location>
</feature>
<dbReference type="SMART" id="SM01007">
    <property type="entry name" value="Aldolase_II"/>
    <property type="match status" value="1"/>
</dbReference>
<dbReference type="InterPro" id="IPR036409">
    <property type="entry name" value="Aldolase_II/adducin_N_sf"/>
</dbReference>
<evidence type="ECO:0000313" key="4">
    <source>
        <dbReference type="Proteomes" id="UP000243719"/>
    </source>
</evidence>
<dbReference type="STRING" id="1770053.SAMN05216551_112135"/>
<dbReference type="OrthoDB" id="5500703at2"/>
<dbReference type="PANTHER" id="PTHR10672">
    <property type="entry name" value="ADDUCIN"/>
    <property type="match status" value="1"/>
</dbReference>
<dbReference type="RefSeq" id="WP_091911810.1">
    <property type="nucleotide sequence ID" value="NZ_FNLO01000012.1"/>
</dbReference>
<dbReference type="InterPro" id="IPR001303">
    <property type="entry name" value="Aldolase_II/adducin_N"/>
</dbReference>
<evidence type="ECO:0000256" key="1">
    <source>
        <dbReference type="ARBA" id="ARBA00037961"/>
    </source>
</evidence>
<dbReference type="GO" id="GO:0005856">
    <property type="term" value="C:cytoskeleton"/>
    <property type="evidence" value="ECO:0007669"/>
    <property type="project" value="TreeGrafter"/>
</dbReference>
<keyword evidence="4" id="KW-1185">Reference proteome</keyword>
<dbReference type="PANTHER" id="PTHR10672:SF3">
    <property type="entry name" value="PROTEIN HU-LI TAI SHAO"/>
    <property type="match status" value="1"/>
</dbReference>
<evidence type="ECO:0000259" key="2">
    <source>
        <dbReference type="SMART" id="SM01007"/>
    </source>
</evidence>
<comment type="similarity">
    <text evidence="1">Belongs to the aldolase class II family.</text>
</comment>
<dbReference type="SUPFAM" id="SSF53639">
    <property type="entry name" value="AraD/HMP-PK domain-like"/>
    <property type="match status" value="1"/>
</dbReference>
<gene>
    <name evidence="3" type="ORF">SAMN05216551_112135</name>
</gene>
<dbReference type="InterPro" id="IPR051017">
    <property type="entry name" value="Aldolase-II_Adducin_sf"/>
</dbReference>
<dbReference type="Gene3D" id="3.40.225.10">
    <property type="entry name" value="Class II aldolase/adducin N-terminal domain"/>
    <property type="match status" value="1"/>
</dbReference>
<dbReference type="AlphaFoldDB" id="A0A1H2PTZ4"/>
<reference evidence="4" key="1">
    <citation type="submission" date="2016-09" db="EMBL/GenBank/DDBJ databases">
        <authorList>
            <person name="Varghese N."/>
            <person name="Submissions S."/>
        </authorList>
    </citation>
    <scope>NUCLEOTIDE SEQUENCE [LARGE SCALE GENOMIC DNA]</scope>
    <source>
        <strain evidence="4">JS23</strain>
    </source>
</reference>
<dbReference type="Proteomes" id="UP000243719">
    <property type="component" value="Unassembled WGS sequence"/>
</dbReference>
<evidence type="ECO:0000313" key="3">
    <source>
        <dbReference type="EMBL" id="SDV50622.1"/>
    </source>
</evidence>
<proteinExistence type="inferred from homology"/>
<protein>
    <submittedName>
        <fullName evidence="3">L-fuculose-phosphate aldolase</fullName>
    </submittedName>
</protein>
<dbReference type="NCBIfam" id="NF005484">
    <property type="entry name" value="PRK07090.1"/>
    <property type="match status" value="1"/>
</dbReference>
<name>A0A1H2PTZ4_9BURK</name>
<dbReference type="EMBL" id="FNLO01000012">
    <property type="protein sequence ID" value="SDV50622.1"/>
    <property type="molecule type" value="Genomic_DNA"/>
</dbReference>
<dbReference type="GO" id="GO:0051015">
    <property type="term" value="F:actin filament binding"/>
    <property type="evidence" value="ECO:0007669"/>
    <property type="project" value="TreeGrafter"/>
</dbReference>
<accession>A0A1H2PTZ4</accession>
<sequence length="263" mass="29063">MLDEVKQAVTDRAVADMTNRLDLGSWTDIEKVVLTCRMLALEGHSETLAGQISVRCDDGSYLTTPMAVGFDEIEPRHVIRMDESMKVLDGPGMPNPAVRFHMWVYRRRPDVRCIVHTHPPYVSTLSMTGRPLRVAHMDATPFADDCAFLKEWPGLPIADNEGEIISGALGDRRTILLANHGFLAATSSIEETAYLSVLIERAARNQLMAETLGPVQEVDPVLAKESHDFLLQPSVVKASFAMFARRTLRRAPDALSVAATAPR</sequence>
<dbReference type="Pfam" id="PF00596">
    <property type="entry name" value="Aldolase_II"/>
    <property type="match status" value="1"/>
</dbReference>
<organism evidence="3 4">
    <name type="scientific">Chitinasiproducens palmae</name>
    <dbReference type="NCBI Taxonomy" id="1770053"/>
    <lineage>
        <taxon>Bacteria</taxon>
        <taxon>Pseudomonadati</taxon>
        <taxon>Pseudomonadota</taxon>
        <taxon>Betaproteobacteria</taxon>
        <taxon>Burkholderiales</taxon>
        <taxon>Burkholderiaceae</taxon>
        <taxon>Chitinasiproducens</taxon>
    </lineage>
</organism>